<sequence length="217" mass="24483">MLELSELPSWLQALFGERFFNACLVHPEERRNETNVLCLDCGKPVCPHCLVGEHLSHKLLQIRRYMYRDVLRLTDAGKLMNCARVQTYKSNGEKVVYLKPQSHQKTGRNTTRFCIVCNKGIRPNFEYCSLTCKLDSMPENGELRFWPEQAPGELLAATEMCSANSAGAEMFCSTSEAEEVSVSRGGFPSSRPVSPADFSGSMISRRKKSTPFRSPLY</sequence>
<evidence type="ECO:0000256" key="1">
    <source>
        <dbReference type="PROSITE-ProRule" id="PRU00024"/>
    </source>
</evidence>
<accession>A0AAV3QI08</accession>
<dbReference type="PROSITE" id="PS50119">
    <property type="entry name" value="ZF_BBOX"/>
    <property type="match status" value="1"/>
</dbReference>
<keyword evidence="5" id="KW-1185">Reference proteome</keyword>
<dbReference type="GO" id="GO:0003677">
    <property type="term" value="F:DNA binding"/>
    <property type="evidence" value="ECO:0007669"/>
    <property type="project" value="UniProtKB-KW"/>
</dbReference>
<dbReference type="InterPro" id="IPR006734">
    <property type="entry name" value="PLATZ"/>
</dbReference>
<keyword evidence="1" id="KW-0863">Zinc-finger</keyword>
<dbReference type="Gene3D" id="3.30.160.60">
    <property type="entry name" value="Classic Zinc Finger"/>
    <property type="match status" value="1"/>
</dbReference>
<organism evidence="4 5">
    <name type="scientific">Lithospermum erythrorhizon</name>
    <name type="common">Purple gromwell</name>
    <name type="synonym">Lithospermum officinale var. erythrorhizon</name>
    <dbReference type="NCBI Taxonomy" id="34254"/>
    <lineage>
        <taxon>Eukaryota</taxon>
        <taxon>Viridiplantae</taxon>
        <taxon>Streptophyta</taxon>
        <taxon>Embryophyta</taxon>
        <taxon>Tracheophyta</taxon>
        <taxon>Spermatophyta</taxon>
        <taxon>Magnoliopsida</taxon>
        <taxon>eudicotyledons</taxon>
        <taxon>Gunneridae</taxon>
        <taxon>Pentapetalae</taxon>
        <taxon>asterids</taxon>
        <taxon>lamiids</taxon>
        <taxon>Boraginales</taxon>
        <taxon>Boraginaceae</taxon>
        <taxon>Boraginoideae</taxon>
        <taxon>Lithospermeae</taxon>
        <taxon>Lithospermum</taxon>
    </lineage>
</organism>
<keyword evidence="1" id="KW-0862">Zinc</keyword>
<dbReference type="Pfam" id="PF04640">
    <property type="entry name" value="PLATZ"/>
    <property type="match status" value="1"/>
</dbReference>
<protein>
    <submittedName>
        <fullName evidence="4">DNA-binding transcription factor</fullName>
    </submittedName>
</protein>
<evidence type="ECO:0000259" key="3">
    <source>
        <dbReference type="PROSITE" id="PS50119"/>
    </source>
</evidence>
<evidence type="ECO:0000313" key="5">
    <source>
        <dbReference type="Proteomes" id="UP001454036"/>
    </source>
</evidence>
<dbReference type="PANTHER" id="PTHR31065:SF1">
    <property type="entry name" value="OS09G0116050 PROTEIN"/>
    <property type="match status" value="1"/>
</dbReference>
<reference evidence="4 5" key="1">
    <citation type="submission" date="2024-01" db="EMBL/GenBank/DDBJ databases">
        <title>The complete chloroplast genome sequence of Lithospermum erythrorhizon: insights into the phylogenetic relationship among Boraginaceae species and the maternal lineages of purple gromwells.</title>
        <authorList>
            <person name="Okada T."/>
            <person name="Watanabe K."/>
        </authorList>
    </citation>
    <scope>NUCLEOTIDE SEQUENCE [LARGE SCALE GENOMIC DNA]</scope>
</reference>
<dbReference type="EMBL" id="BAABME010004275">
    <property type="protein sequence ID" value="GAA0161787.1"/>
    <property type="molecule type" value="Genomic_DNA"/>
</dbReference>
<dbReference type="AlphaFoldDB" id="A0AAV3QI08"/>
<proteinExistence type="predicted"/>
<dbReference type="SUPFAM" id="SSF57845">
    <property type="entry name" value="B-box zinc-binding domain"/>
    <property type="match status" value="1"/>
</dbReference>
<gene>
    <name evidence="4" type="ORF">LIER_18023</name>
</gene>
<comment type="caution">
    <text evidence="4">The sequence shown here is derived from an EMBL/GenBank/DDBJ whole genome shotgun (WGS) entry which is preliminary data.</text>
</comment>
<keyword evidence="1" id="KW-0479">Metal-binding</keyword>
<dbReference type="Proteomes" id="UP001454036">
    <property type="component" value="Unassembled WGS sequence"/>
</dbReference>
<feature type="region of interest" description="Disordered" evidence="2">
    <location>
        <begin position="183"/>
        <end position="217"/>
    </location>
</feature>
<keyword evidence="4" id="KW-0238">DNA-binding</keyword>
<dbReference type="Pfam" id="PF00643">
    <property type="entry name" value="zf-B_box"/>
    <property type="match status" value="1"/>
</dbReference>
<evidence type="ECO:0000256" key="2">
    <source>
        <dbReference type="SAM" id="MobiDB-lite"/>
    </source>
</evidence>
<evidence type="ECO:0000313" key="4">
    <source>
        <dbReference type="EMBL" id="GAA0161787.1"/>
    </source>
</evidence>
<feature type="domain" description="B box-type" evidence="3">
    <location>
        <begin position="23"/>
        <end position="62"/>
    </location>
</feature>
<dbReference type="InterPro" id="IPR000315">
    <property type="entry name" value="Znf_B-box"/>
</dbReference>
<dbReference type="CDD" id="cd19756">
    <property type="entry name" value="Bbox2"/>
    <property type="match status" value="1"/>
</dbReference>
<dbReference type="PANTHER" id="PTHR31065">
    <property type="entry name" value="PLATZ TRANSCRIPTION FACTOR FAMILY PROTEIN"/>
    <property type="match status" value="1"/>
</dbReference>
<name>A0AAV3QI08_LITER</name>
<dbReference type="GO" id="GO:0008270">
    <property type="term" value="F:zinc ion binding"/>
    <property type="evidence" value="ECO:0007669"/>
    <property type="project" value="UniProtKB-KW"/>
</dbReference>